<evidence type="ECO:0000256" key="1">
    <source>
        <dbReference type="SAM" id="MobiDB-lite"/>
    </source>
</evidence>
<dbReference type="Proteomes" id="UP000077266">
    <property type="component" value="Unassembled WGS sequence"/>
</dbReference>
<dbReference type="OrthoDB" id="4021778at2759"/>
<name>A0A165PQG0_EXIGL</name>
<evidence type="ECO:0000313" key="3">
    <source>
        <dbReference type="Proteomes" id="UP000077266"/>
    </source>
</evidence>
<dbReference type="EMBL" id="KV425888">
    <property type="protein sequence ID" value="KZW02523.1"/>
    <property type="molecule type" value="Genomic_DNA"/>
</dbReference>
<gene>
    <name evidence="2" type="ORF">EXIGLDRAFT_760007</name>
</gene>
<reference evidence="2 3" key="1">
    <citation type="journal article" date="2016" name="Mol. Biol. Evol.">
        <title>Comparative Genomics of Early-Diverging Mushroom-Forming Fungi Provides Insights into the Origins of Lignocellulose Decay Capabilities.</title>
        <authorList>
            <person name="Nagy L.G."/>
            <person name="Riley R."/>
            <person name="Tritt A."/>
            <person name="Adam C."/>
            <person name="Daum C."/>
            <person name="Floudas D."/>
            <person name="Sun H."/>
            <person name="Yadav J.S."/>
            <person name="Pangilinan J."/>
            <person name="Larsson K.H."/>
            <person name="Matsuura K."/>
            <person name="Barry K."/>
            <person name="Labutti K."/>
            <person name="Kuo R."/>
            <person name="Ohm R.A."/>
            <person name="Bhattacharya S.S."/>
            <person name="Shirouzu T."/>
            <person name="Yoshinaga Y."/>
            <person name="Martin F.M."/>
            <person name="Grigoriev I.V."/>
            <person name="Hibbett D.S."/>
        </authorList>
    </citation>
    <scope>NUCLEOTIDE SEQUENCE [LARGE SCALE GENOMIC DNA]</scope>
    <source>
        <strain evidence="2 3">HHB12029</strain>
    </source>
</reference>
<accession>A0A165PQG0</accession>
<feature type="region of interest" description="Disordered" evidence="1">
    <location>
        <begin position="109"/>
        <end position="128"/>
    </location>
</feature>
<dbReference type="InParanoid" id="A0A165PQG0"/>
<organism evidence="2 3">
    <name type="scientific">Exidia glandulosa HHB12029</name>
    <dbReference type="NCBI Taxonomy" id="1314781"/>
    <lineage>
        <taxon>Eukaryota</taxon>
        <taxon>Fungi</taxon>
        <taxon>Dikarya</taxon>
        <taxon>Basidiomycota</taxon>
        <taxon>Agaricomycotina</taxon>
        <taxon>Agaricomycetes</taxon>
        <taxon>Auriculariales</taxon>
        <taxon>Exidiaceae</taxon>
        <taxon>Exidia</taxon>
    </lineage>
</organism>
<evidence type="ECO:0000313" key="2">
    <source>
        <dbReference type="EMBL" id="KZW02523.1"/>
    </source>
</evidence>
<dbReference type="AlphaFoldDB" id="A0A165PQG0"/>
<protein>
    <submittedName>
        <fullName evidence="2">Uncharacterized protein</fullName>
    </submittedName>
</protein>
<proteinExistence type="predicted"/>
<sequence length="245" mass="27029">MPRDASTRPEAWLATYEALPSSHPLKIATRTYGLALSLSLLPSLLPQILSGKIRPSPKLKAALNREFSLTGFPFAMAVAFGGGAALESWWTSDSLASLNFRLNRNASSGDEISLPPSGAVTPTHRSPRKRARDTLVAHALSSALAFGLMDLRRSAWTHGLIAAPRKSANKASPTLDLTLLLLVRALDAAVQGWIKRQSESADEKHVQRIRWLDAQLDGLLFWLCSSRIMWAFFYLPERLPRSYVK</sequence>
<keyword evidence="3" id="KW-1185">Reference proteome</keyword>
<feature type="non-terminal residue" evidence="2">
    <location>
        <position position="245"/>
    </location>
</feature>